<proteinExistence type="predicted"/>
<dbReference type="PANTHER" id="PTHR21461">
    <property type="entry name" value="GLYCOSYLTRANSFERASE FAMILY 92 PROTEIN"/>
    <property type="match status" value="1"/>
</dbReference>
<feature type="transmembrane region" description="Helical" evidence="5">
    <location>
        <begin position="35"/>
        <end position="55"/>
    </location>
</feature>
<dbReference type="Pfam" id="PF13704">
    <property type="entry name" value="Glyco_tranf_2_4"/>
    <property type="match status" value="1"/>
</dbReference>
<keyword evidence="6" id="KW-0328">Glycosyltransferase</keyword>
<gene>
    <name evidence="6" type="ORF">QTG54_007151</name>
</gene>
<dbReference type="EC" id="2.4.-.-" evidence="6"/>
<evidence type="ECO:0000256" key="4">
    <source>
        <dbReference type="SAM" id="MobiDB-lite"/>
    </source>
</evidence>
<evidence type="ECO:0000256" key="3">
    <source>
        <dbReference type="ARBA" id="ARBA00022989"/>
    </source>
</evidence>
<protein>
    <submittedName>
        <fullName evidence="6">Glycosyltransferase (Family 2)</fullName>
        <ecNumber evidence="6">2.4.-.-</ecNumber>
    </submittedName>
</protein>
<evidence type="ECO:0000256" key="5">
    <source>
        <dbReference type="SAM" id="Phobius"/>
    </source>
</evidence>
<feature type="region of interest" description="Disordered" evidence="4">
    <location>
        <begin position="124"/>
        <end position="150"/>
    </location>
</feature>
<keyword evidence="3 5" id="KW-1133">Transmembrane helix</keyword>
<dbReference type="PANTHER" id="PTHR21461:SF69">
    <property type="entry name" value="GLYCOSYLTRANSFERASE FAMILY 92 PROTEIN"/>
    <property type="match status" value="1"/>
</dbReference>
<keyword evidence="7" id="KW-1185">Reference proteome</keyword>
<evidence type="ECO:0000313" key="7">
    <source>
        <dbReference type="Proteomes" id="UP001224775"/>
    </source>
</evidence>
<organism evidence="6 7">
    <name type="scientific">Skeletonema marinoi</name>
    <dbReference type="NCBI Taxonomy" id="267567"/>
    <lineage>
        <taxon>Eukaryota</taxon>
        <taxon>Sar</taxon>
        <taxon>Stramenopiles</taxon>
        <taxon>Ochrophyta</taxon>
        <taxon>Bacillariophyta</taxon>
        <taxon>Coscinodiscophyceae</taxon>
        <taxon>Thalassiosirophycidae</taxon>
        <taxon>Thalassiosirales</taxon>
        <taxon>Skeletonemataceae</taxon>
        <taxon>Skeletonema</taxon>
        <taxon>Skeletonema marinoi-dohrnii complex</taxon>
    </lineage>
</organism>
<dbReference type="Proteomes" id="UP001224775">
    <property type="component" value="Unassembled WGS sequence"/>
</dbReference>
<keyword evidence="6" id="KW-0808">Transferase</keyword>
<dbReference type="EMBL" id="JATAAI010000011">
    <property type="protein sequence ID" value="KAK1742586.1"/>
    <property type="molecule type" value="Genomic_DNA"/>
</dbReference>
<dbReference type="GO" id="GO:0016020">
    <property type="term" value="C:membrane"/>
    <property type="evidence" value="ECO:0007669"/>
    <property type="project" value="UniProtKB-SubCell"/>
</dbReference>
<keyword evidence="2 5" id="KW-0812">Transmembrane</keyword>
<comment type="subcellular location">
    <subcellularLocation>
        <location evidence="1">Membrane</location>
        <topology evidence="1">Single-pass membrane protein</topology>
    </subcellularLocation>
</comment>
<evidence type="ECO:0000256" key="2">
    <source>
        <dbReference type="ARBA" id="ARBA00022692"/>
    </source>
</evidence>
<evidence type="ECO:0000313" key="6">
    <source>
        <dbReference type="EMBL" id="KAK1742586.1"/>
    </source>
</evidence>
<keyword evidence="5" id="KW-0472">Membrane</keyword>
<sequence length="464" mass="52676">MAGIDPPPDVSTAAAADAAATTSIRPIRLRSIRTLLMLSILLTCMMAAFLTQMAGMSHEQTKMNDQSSFAAPHLQLRHNNDSSLSLSLSMGATTDNEIRRNLSEPEGSLPSEAINVTELGEKAAQQYEEKKQQEQQQQQQQSNNRPSGVVYEYIEPPPINHTARAQLRSKFRFGLPDLTHTNTNNNTTTALCGIVKDAEAYLDEWVDYHFGLGFHSIYLIDNSDKHELKSWQDKRRNAGYSVRVLPKPGTHRQMYGYHMCAAEFKNDHTFMAFFDVDEFLVLKKHIRVDDMLADHLTEGSLAISWFIFGSGGTSTYAPLPVTKRFLYRDGGWKNTRHSHWKNVKSILKLEDYGNYPQSPHSMKTKRGGWKDTNGGGTFDKIGSVNEDRPTDVAVIHHYKYLSPKEYHWKSCVRKTVDDKFKGCSSDKQEAVDSFKGDVFDDSAWTMLKKNVPKYAMYDEFEDFM</sequence>
<accession>A0AAD9DCJ6</accession>
<dbReference type="AlphaFoldDB" id="A0AAD9DCJ6"/>
<evidence type="ECO:0000256" key="1">
    <source>
        <dbReference type="ARBA" id="ARBA00004167"/>
    </source>
</evidence>
<name>A0AAD9DCJ6_9STRA</name>
<dbReference type="GO" id="GO:0016757">
    <property type="term" value="F:glycosyltransferase activity"/>
    <property type="evidence" value="ECO:0007669"/>
    <property type="project" value="UniProtKB-KW"/>
</dbReference>
<comment type="caution">
    <text evidence="6">The sequence shown here is derived from an EMBL/GenBank/DDBJ whole genome shotgun (WGS) entry which is preliminary data.</text>
</comment>
<reference evidence="6" key="1">
    <citation type="submission" date="2023-06" db="EMBL/GenBank/DDBJ databases">
        <title>Survivors Of The Sea: Transcriptome response of Skeletonema marinoi to long-term dormancy.</title>
        <authorList>
            <person name="Pinder M.I.M."/>
            <person name="Kourtchenko O."/>
            <person name="Robertson E.K."/>
            <person name="Larsson T."/>
            <person name="Maumus F."/>
            <person name="Osuna-Cruz C.M."/>
            <person name="Vancaester E."/>
            <person name="Stenow R."/>
            <person name="Vandepoele K."/>
            <person name="Ploug H."/>
            <person name="Bruchert V."/>
            <person name="Godhe A."/>
            <person name="Topel M."/>
        </authorList>
    </citation>
    <scope>NUCLEOTIDE SEQUENCE</scope>
    <source>
        <strain evidence="6">R05AC</strain>
    </source>
</reference>
<dbReference type="GO" id="GO:0005737">
    <property type="term" value="C:cytoplasm"/>
    <property type="evidence" value="ECO:0007669"/>
    <property type="project" value="TreeGrafter"/>
</dbReference>